<dbReference type="Proteomes" id="UP000617555">
    <property type="component" value="Unassembled WGS sequence"/>
</dbReference>
<comment type="caution">
    <text evidence="1">The sequence shown here is derived from an EMBL/GenBank/DDBJ whole genome shotgun (WGS) entry which is preliminary data.</text>
</comment>
<reference evidence="2" key="1">
    <citation type="journal article" date="2019" name="Int. J. Syst. Evol. Microbiol.">
        <title>The Global Catalogue of Microorganisms (GCM) 10K type strain sequencing project: providing services to taxonomists for standard genome sequencing and annotation.</title>
        <authorList>
            <consortium name="The Broad Institute Genomics Platform"/>
            <consortium name="The Broad Institute Genome Sequencing Center for Infectious Disease"/>
            <person name="Wu L."/>
            <person name="Ma J."/>
        </authorList>
    </citation>
    <scope>NUCLEOTIDE SEQUENCE [LARGE SCALE GENOMIC DNA]</scope>
    <source>
        <strain evidence="2">CGMCC 1.15339</strain>
    </source>
</reference>
<evidence type="ECO:0000313" key="2">
    <source>
        <dbReference type="Proteomes" id="UP000617555"/>
    </source>
</evidence>
<keyword evidence="2" id="KW-1185">Reference proteome</keyword>
<accession>A0ABQ1JHM1</accession>
<protein>
    <submittedName>
        <fullName evidence="1">Uncharacterized protein</fullName>
    </submittedName>
</protein>
<sequence length="207" mass="23893">MLPSNGIFIFGAEEQSFNSSSHLTNFIKYLFSDSTNHQANELTAHNAFFYAGKSGKAGRFVNDNKAEITLFKDFIANEKLTYQSCIMDIHYLFFLIEINGKLFSNIVGERNGKLVMYLNYDTFMDIAHEYFYDEPHAFENALMAKIEQCNVNPIHISEPSISESDRRMIELALHKQVKRFCNRDTIISISHGDQSSAYHIHRITRRS</sequence>
<proteinExistence type="predicted"/>
<gene>
    <name evidence="1" type="ORF">GCM10011607_28970</name>
</gene>
<evidence type="ECO:0000313" key="1">
    <source>
        <dbReference type="EMBL" id="GGB66546.1"/>
    </source>
</evidence>
<dbReference type="EMBL" id="BMII01000024">
    <property type="protein sequence ID" value="GGB66546.1"/>
    <property type="molecule type" value="Genomic_DNA"/>
</dbReference>
<organism evidence="1 2">
    <name type="scientific">Shewanella inventionis</name>
    <dbReference type="NCBI Taxonomy" id="1738770"/>
    <lineage>
        <taxon>Bacteria</taxon>
        <taxon>Pseudomonadati</taxon>
        <taxon>Pseudomonadota</taxon>
        <taxon>Gammaproteobacteria</taxon>
        <taxon>Alteromonadales</taxon>
        <taxon>Shewanellaceae</taxon>
        <taxon>Shewanella</taxon>
    </lineage>
</organism>
<name>A0ABQ1JHM1_9GAMM</name>
<dbReference type="RefSeq" id="WP_188740073.1">
    <property type="nucleotide sequence ID" value="NZ_BMII01000024.1"/>
</dbReference>